<keyword evidence="5 11" id="KW-0560">Oxidoreductase</keyword>
<sequence>MWSPADELQRFGVRLTDPTLLMCQGLIEGRWQDPPSGSTFPVYEPSSATVLLNCPNFSRQDLQRSILSAAAAHTSFYASTTAAGRGALLKKWNELILANKEDLASILTLENGKPITEARTEIEYAASFVSWFAEEATRSYGDVIPSSIPGSQVFTVKEPIGVCGIITPWNFPAAMITRKVAPALAAGCSVVIKPPSEAPFTALALAKLACRAGVPGACVQVVPTRDRAAASELATNPAIKKLSFTGSTEVGKHLISLASKTVKKVSMELGGNAAFIVFEDADLDLAVQGAMQSKFRATGQTCVCSNRMFVHASVVDEFARRLTEQVKQLKLGPGHEDGVTQGPLVNRSSVEKVAWHVQDALNLGGELVFGGKRPTHLASGFYFEPTIIKKASSDMAVAREETFGPLAAIFSFNDEKEVVRLANSTPFGLASYFFSRDLNRVLRVAKALEVGMIGVNTGIISTAETPFGGIKESGYGREGSKYGLAEYQVLKSVTVGSLKH</sequence>
<dbReference type="Gene3D" id="3.40.605.10">
    <property type="entry name" value="Aldehyde Dehydrogenase, Chain A, domain 1"/>
    <property type="match status" value="1"/>
</dbReference>
<dbReference type="PROSITE" id="PS00687">
    <property type="entry name" value="ALDEHYDE_DEHYDR_GLU"/>
    <property type="match status" value="1"/>
</dbReference>
<dbReference type="InterPro" id="IPR016162">
    <property type="entry name" value="Ald_DH_N"/>
</dbReference>
<dbReference type="GO" id="GO:0004777">
    <property type="term" value="F:succinate-semialdehyde dehydrogenase (NAD+) activity"/>
    <property type="evidence" value="ECO:0007669"/>
    <property type="project" value="UniProtKB-EC"/>
</dbReference>
<evidence type="ECO:0000256" key="11">
    <source>
        <dbReference type="RuleBase" id="RU003345"/>
    </source>
</evidence>
<dbReference type="OrthoDB" id="310895at2759"/>
<dbReference type="Gene3D" id="3.40.309.10">
    <property type="entry name" value="Aldehyde Dehydrogenase, Chain A, domain 2"/>
    <property type="match status" value="1"/>
</dbReference>
<dbReference type="EC" id="1.2.1.24" evidence="3"/>
<dbReference type="FunFam" id="3.40.605.10:FF:000005">
    <property type="entry name" value="Succinate-semialdehyde dehydrogenase I"/>
    <property type="match status" value="1"/>
</dbReference>
<dbReference type="SUPFAM" id="SSF53720">
    <property type="entry name" value="ALDH-like"/>
    <property type="match status" value="1"/>
</dbReference>
<dbReference type="PANTHER" id="PTHR43353">
    <property type="entry name" value="SUCCINATE-SEMIALDEHYDE DEHYDROGENASE, MITOCHONDRIAL"/>
    <property type="match status" value="1"/>
</dbReference>
<evidence type="ECO:0000313" key="14">
    <source>
        <dbReference type="Proteomes" id="UP000775872"/>
    </source>
</evidence>
<evidence type="ECO:0000259" key="12">
    <source>
        <dbReference type="Pfam" id="PF00171"/>
    </source>
</evidence>
<gene>
    <name evidence="13" type="ORF">CSOL1703_00017915</name>
</gene>
<name>A0A9N9Z9M3_9HYPO</name>
<evidence type="ECO:0000256" key="3">
    <source>
        <dbReference type="ARBA" id="ARBA00013051"/>
    </source>
</evidence>
<dbReference type="EMBL" id="CABFOC020000041">
    <property type="protein sequence ID" value="CAH0051573.1"/>
    <property type="molecule type" value="Genomic_DNA"/>
</dbReference>
<dbReference type="InterPro" id="IPR016160">
    <property type="entry name" value="Ald_DH_CS_CYS"/>
</dbReference>
<evidence type="ECO:0000256" key="4">
    <source>
        <dbReference type="ARBA" id="ARBA00019842"/>
    </source>
</evidence>
<dbReference type="InterPro" id="IPR029510">
    <property type="entry name" value="Ald_DH_CS_GLU"/>
</dbReference>
<evidence type="ECO:0000256" key="1">
    <source>
        <dbReference type="ARBA" id="ARBA00005176"/>
    </source>
</evidence>
<accession>A0A9N9Z9M3</accession>
<dbReference type="Proteomes" id="UP000775872">
    <property type="component" value="Unassembled WGS sequence"/>
</dbReference>
<feature type="domain" description="Aldehyde dehydrogenase" evidence="12">
    <location>
        <begin position="31"/>
        <end position="493"/>
    </location>
</feature>
<proteinExistence type="inferred from homology"/>
<comment type="catalytic activity">
    <reaction evidence="8">
        <text>succinate semialdehyde + NAD(+) + H2O = succinate + NADH + 2 H(+)</text>
        <dbReference type="Rhea" id="RHEA:13217"/>
        <dbReference type="ChEBI" id="CHEBI:15377"/>
        <dbReference type="ChEBI" id="CHEBI:15378"/>
        <dbReference type="ChEBI" id="CHEBI:30031"/>
        <dbReference type="ChEBI" id="CHEBI:57540"/>
        <dbReference type="ChEBI" id="CHEBI:57706"/>
        <dbReference type="ChEBI" id="CHEBI:57945"/>
        <dbReference type="EC" id="1.2.1.16"/>
    </reaction>
</comment>
<comment type="caution">
    <text evidence="13">The sequence shown here is derived from an EMBL/GenBank/DDBJ whole genome shotgun (WGS) entry which is preliminary data.</text>
</comment>
<dbReference type="PANTHER" id="PTHR43353:SF5">
    <property type="entry name" value="SUCCINATE-SEMIALDEHYDE DEHYDROGENASE, MITOCHONDRIAL"/>
    <property type="match status" value="1"/>
</dbReference>
<evidence type="ECO:0000256" key="2">
    <source>
        <dbReference type="ARBA" id="ARBA00009986"/>
    </source>
</evidence>
<dbReference type="InterPro" id="IPR016163">
    <property type="entry name" value="Ald_DH_C"/>
</dbReference>
<dbReference type="InterPro" id="IPR050740">
    <property type="entry name" value="Aldehyde_DH_Superfamily"/>
</dbReference>
<comment type="similarity">
    <text evidence="2 11">Belongs to the aldehyde dehydrogenase family.</text>
</comment>
<dbReference type="PROSITE" id="PS00070">
    <property type="entry name" value="ALDEHYDE_DEHYDR_CYS"/>
    <property type="match status" value="1"/>
</dbReference>
<reference evidence="14" key="1">
    <citation type="submission" date="2019-06" db="EMBL/GenBank/DDBJ databases">
        <authorList>
            <person name="Broberg M."/>
        </authorList>
    </citation>
    <scope>NUCLEOTIDE SEQUENCE [LARGE SCALE GENOMIC DNA]</scope>
</reference>
<comment type="pathway">
    <text evidence="1">Amino-acid degradation; 4-aminobutanoate degradation.</text>
</comment>
<protein>
    <recommendedName>
        <fullName evidence="4">Succinate-semialdehyde dehydrogenase, mitochondrial</fullName>
        <ecNumber evidence="9">1.2.1.16</ecNumber>
        <ecNumber evidence="3">1.2.1.24</ecNumber>
    </recommendedName>
    <alternativeName>
        <fullName evidence="6">NAD(+)-dependent succinic semialdehyde dehydrogenase</fullName>
    </alternativeName>
</protein>
<reference evidence="13 14" key="2">
    <citation type="submission" date="2021-10" db="EMBL/GenBank/DDBJ databases">
        <authorList>
            <person name="Piombo E."/>
        </authorList>
    </citation>
    <scope>NUCLEOTIDE SEQUENCE [LARGE SCALE GENOMIC DNA]</scope>
</reference>
<evidence type="ECO:0000256" key="6">
    <source>
        <dbReference type="ARBA" id="ARBA00030806"/>
    </source>
</evidence>
<dbReference type="InterPro" id="IPR015590">
    <property type="entry name" value="Aldehyde_DH_dom"/>
</dbReference>
<comment type="catalytic activity">
    <reaction evidence="7">
        <text>succinate semialdehyde + NADP(+) + H2O = succinate + NADPH + 2 H(+)</text>
        <dbReference type="Rhea" id="RHEA:13213"/>
        <dbReference type="ChEBI" id="CHEBI:15377"/>
        <dbReference type="ChEBI" id="CHEBI:15378"/>
        <dbReference type="ChEBI" id="CHEBI:30031"/>
        <dbReference type="ChEBI" id="CHEBI:57706"/>
        <dbReference type="ChEBI" id="CHEBI:57783"/>
        <dbReference type="ChEBI" id="CHEBI:58349"/>
        <dbReference type="EC" id="1.2.1.16"/>
    </reaction>
</comment>
<dbReference type="Pfam" id="PF00171">
    <property type="entry name" value="Aldedh"/>
    <property type="match status" value="1"/>
</dbReference>
<dbReference type="CDD" id="cd07103">
    <property type="entry name" value="ALDH_F5_SSADH_GabD"/>
    <property type="match status" value="1"/>
</dbReference>
<dbReference type="EC" id="1.2.1.16" evidence="9"/>
<evidence type="ECO:0000256" key="10">
    <source>
        <dbReference type="PROSITE-ProRule" id="PRU10007"/>
    </source>
</evidence>
<dbReference type="AlphaFoldDB" id="A0A9N9Z9M3"/>
<evidence type="ECO:0000256" key="5">
    <source>
        <dbReference type="ARBA" id="ARBA00023002"/>
    </source>
</evidence>
<keyword evidence="14" id="KW-1185">Reference proteome</keyword>
<dbReference type="InterPro" id="IPR016161">
    <property type="entry name" value="Ald_DH/histidinol_DH"/>
</dbReference>
<dbReference type="GO" id="GO:0009450">
    <property type="term" value="P:gamma-aminobutyric acid catabolic process"/>
    <property type="evidence" value="ECO:0007669"/>
    <property type="project" value="TreeGrafter"/>
</dbReference>
<evidence type="ECO:0000313" key="13">
    <source>
        <dbReference type="EMBL" id="CAH0051573.1"/>
    </source>
</evidence>
<organism evidence="13 14">
    <name type="scientific">Clonostachys solani</name>
    <dbReference type="NCBI Taxonomy" id="160281"/>
    <lineage>
        <taxon>Eukaryota</taxon>
        <taxon>Fungi</taxon>
        <taxon>Dikarya</taxon>
        <taxon>Ascomycota</taxon>
        <taxon>Pezizomycotina</taxon>
        <taxon>Sordariomycetes</taxon>
        <taxon>Hypocreomycetidae</taxon>
        <taxon>Hypocreales</taxon>
        <taxon>Bionectriaceae</taxon>
        <taxon>Clonostachys</taxon>
    </lineage>
</organism>
<feature type="active site" evidence="10">
    <location>
        <position position="268"/>
    </location>
</feature>
<evidence type="ECO:0000256" key="9">
    <source>
        <dbReference type="ARBA" id="ARBA00067047"/>
    </source>
</evidence>
<evidence type="ECO:0000256" key="8">
    <source>
        <dbReference type="ARBA" id="ARBA00052698"/>
    </source>
</evidence>
<evidence type="ECO:0000256" key="7">
    <source>
        <dbReference type="ARBA" id="ARBA00050387"/>
    </source>
</evidence>
<dbReference type="FunFam" id="3.40.309.10:FF:000004">
    <property type="entry name" value="Succinate-semialdehyde dehydrogenase I"/>
    <property type="match status" value="1"/>
</dbReference>